<dbReference type="PANTHER" id="PTHR10067">
    <property type="entry name" value="PHOSPHATIDYLSERINE DECARBOXYLASE"/>
    <property type="match status" value="1"/>
</dbReference>
<evidence type="ECO:0000256" key="2">
    <source>
        <dbReference type="ARBA" id="ARBA00023145"/>
    </source>
</evidence>
<reference evidence="5 6" key="1">
    <citation type="submission" date="2020-04" db="EMBL/GenBank/DDBJ databases">
        <title>Luteolibacter sp. G-1-1-1 isolated from soil.</title>
        <authorList>
            <person name="Dahal R.H."/>
        </authorList>
    </citation>
    <scope>NUCLEOTIDE SEQUENCE [LARGE SCALE GENOMIC DNA]</scope>
    <source>
        <strain evidence="5 6">G-1-1-1</strain>
    </source>
</reference>
<gene>
    <name evidence="5" type="ORF">HHL09_04295</name>
</gene>
<evidence type="ECO:0000313" key="6">
    <source>
        <dbReference type="Proteomes" id="UP000501812"/>
    </source>
</evidence>
<name>A0A858REM8_9BACT</name>
<sequence length="293" mass="32443">MSAIRYFNRHTGQMETEQVYGEGFLQFSYANPLGALPLHVMVKRAAFSRWYGKRMDDPATKAKVAPFIQQYGLDPVEFADAPDSYRTFNEFFYRKLKPSARPIAESKAVFPADGRHLGFQKASEIEGVFVKGQKWDLGRLLGDDSLAAKYANGSLVLSRLCPVDYHRFHFPASGTPGEVRTIDGPLFSVSPIALRRRLAYLWENKRTVTKLETSDMGTVLLMEIGATCVGSIHQTFTPGKPVTKGDEKGYFAFGGSSTITIFEPGAVTLAADLVEWSAKQTELYAKIGSAMAE</sequence>
<dbReference type="InterPro" id="IPR003817">
    <property type="entry name" value="PS_Dcarbxylase"/>
</dbReference>
<keyword evidence="6" id="KW-1185">Reference proteome</keyword>
<keyword evidence="3" id="KW-0456">Lyase</keyword>
<keyword evidence="4" id="KW-0670">Pyruvate</keyword>
<dbReference type="Proteomes" id="UP000501812">
    <property type="component" value="Chromosome"/>
</dbReference>
<dbReference type="KEGG" id="luo:HHL09_04295"/>
<evidence type="ECO:0000256" key="3">
    <source>
        <dbReference type="ARBA" id="ARBA00023239"/>
    </source>
</evidence>
<dbReference type="GO" id="GO:0008654">
    <property type="term" value="P:phospholipid biosynthetic process"/>
    <property type="evidence" value="ECO:0007669"/>
    <property type="project" value="InterPro"/>
</dbReference>
<evidence type="ECO:0000256" key="4">
    <source>
        <dbReference type="ARBA" id="ARBA00023317"/>
    </source>
</evidence>
<dbReference type="AlphaFoldDB" id="A0A858REM8"/>
<dbReference type="Pfam" id="PF02666">
    <property type="entry name" value="PS_Dcarbxylase"/>
    <property type="match status" value="1"/>
</dbReference>
<proteinExistence type="predicted"/>
<evidence type="ECO:0000313" key="5">
    <source>
        <dbReference type="EMBL" id="QJE95024.1"/>
    </source>
</evidence>
<keyword evidence="2" id="KW-0865">Zymogen</keyword>
<accession>A0A858REM8</accession>
<evidence type="ECO:0000256" key="1">
    <source>
        <dbReference type="ARBA" id="ARBA00022793"/>
    </source>
</evidence>
<dbReference type="RefSeq" id="WP_169453245.1">
    <property type="nucleotide sequence ID" value="NZ_CP051774.1"/>
</dbReference>
<dbReference type="GO" id="GO:0004609">
    <property type="term" value="F:phosphatidylserine decarboxylase activity"/>
    <property type="evidence" value="ECO:0007669"/>
    <property type="project" value="InterPro"/>
</dbReference>
<organism evidence="5 6">
    <name type="scientific">Luteolibacter luteus</name>
    <dbReference type="NCBI Taxonomy" id="2728835"/>
    <lineage>
        <taxon>Bacteria</taxon>
        <taxon>Pseudomonadati</taxon>
        <taxon>Verrucomicrobiota</taxon>
        <taxon>Verrucomicrobiia</taxon>
        <taxon>Verrucomicrobiales</taxon>
        <taxon>Verrucomicrobiaceae</taxon>
        <taxon>Luteolibacter</taxon>
    </lineage>
</organism>
<protein>
    <submittedName>
        <fullName evidence="5">Phosphatidylserine decarboxylase</fullName>
    </submittedName>
</protein>
<keyword evidence="1" id="KW-0210">Decarboxylase</keyword>
<dbReference type="PANTHER" id="PTHR10067:SF17">
    <property type="entry name" value="PHOSPHATIDYLSERINE DECARBOXYLASE PROENZYME 2"/>
    <property type="match status" value="1"/>
</dbReference>
<dbReference type="EMBL" id="CP051774">
    <property type="protein sequence ID" value="QJE95024.1"/>
    <property type="molecule type" value="Genomic_DNA"/>
</dbReference>